<dbReference type="GO" id="GO:0008360">
    <property type="term" value="P:regulation of cell shape"/>
    <property type="evidence" value="ECO:0007669"/>
    <property type="project" value="UniProtKB-UniRule"/>
</dbReference>
<gene>
    <name evidence="13" type="ORF">GK047_22190</name>
</gene>
<evidence type="ECO:0000256" key="9">
    <source>
        <dbReference type="PROSITE-ProRule" id="PRU01373"/>
    </source>
</evidence>
<feature type="region of interest" description="Disordered" evidence="10">
    <location>
        <begin position="383"/>
        <end position="424"/>
    </location>
</feature>
<keyword evidence="4" id="KW-0808">Transferase</keyword>
<dbReference type="AlphaFoldDB" id="A0A6G4A303"/>
<evidence type="ECO:0000256" key="5">
    <source>
        <dbReference type="ARBA" id="ARBA00022801"/>
    </source>
</evidence>
<dbReference type="EMBL" id="JAAIKC010000010">
    <property type="protein sequence ID" value="NEW08710.1"/>
    <property type="molecule type" value="Genomic_DNA"/>
</dbReference>
<dbReference type="Gene3D" id="2.40.440.10">
    <property type="entry name" value="L,D-transpeptidase catalytic domain-like"/>
    <property type="match status" value="1"/>
</dbReference>
<dbReference type="CDD" id="cd16913">
    <property type="entry name" value="YkuD_like"/>
    <property type="match status" value="1"/>
</dbReference>
<keyword evidence="5" id="KW-0378">Hydrolase</keyword>
<dbReference type="Pfam" id="PF03734">
    <property type="entry name" value="YkuD"/>
    <property type="match status" value="1"/>
</dbReference>
<dbReference type="PANTHER" id="PTHR30582:SF24">
    <property type="entry name" value="L,D-TRANSPEPTIDASE ERFK_SRFK-RELATED"/>
    <property type="match status" value="1"/>
</dbReference>
<feature type="region of interest" description="Disordered" evidence="10">
    <location>
        <begin position="231"/>
        <end position="266"/>
    </location>
</feature>
<comment type="caution">
    <text evidence="13">The sequence shown here is derived from an EMBL/GenBank/DDBJ whole genome shotgun (WGS) entry which is preliminary data.</text>
</comment>
<reference evidence="13" key="1">
    <citation type="submission" date="2020-02" db="EMBL/GenBank/DDBJ databases">
        <authorList>
            <person name="Shen X.-R."/>
            <person name="Zhang Y.-X."/>
        </authorList>
    </citation>
    <scope>NUCLEOTIDE SEQUENCE</scope>
    <source>
        <strain evidence="13">SYP-B3998</strain>
    </source>
</reference>
<dbReference type="InterPro" id="IPR050979">
    <property type="entry name" value="LD-transpeptidase"/>
</dbReference>
<dbReference type="UniPathway" id="UPA00219"/>
<dbReference type="GO" id="GO:0071555">
    <property type="term" value="P:cell wall organization"/>
    <property type="evidence" value="ECO:0007669"/>
    <property type="project" value="UniProtKB-UniRule"/>
</dbReference>
<keyword evidence="3" id="KW-0328">Glycosyltransferase</keyword>
<comment type="similarity">
    <text evidence="2">Belongs to the YkuD family.</text>
</comment>
<dbReference type="GO" id="GO:0018104">
    <property type="term" value="P:peptidoglycan-protein cross-linking"/>
    <property type="evidence" value="ECO:0007669"/>
    <property type="project" value="TreeGrafter"/>
</dbReference>
<keyword evidence="8 9" id="KW-0961">Cell wall biogenesis/degradation</keyword>
<evidence type="ECO:0000313" key="13">
    <source>
        <dbReference type="EMBL" id="NEW08710.1"/>
    </source>
</evidence>
<keyword evidence="7 9" id="KW-0573">Peptidoglycan synthesis</keyword>
<dbReference type="GO" id="GO:0071972">
    <property type="term" value="F:peptidoglycan L,D-transpeptidase activity"/>
    <property type="evidence" value="ECO:0007669"/>
    <property type="project" value="TreeGrafter"/>
</dbReference>
<proteinExistence type="inferred from homology"/>
<feature type="domain" description="L,D-TPase catalytic" evidence="12">
    <location>
        <begin position="272"/>
        <end position="381"/>
    </location>
</feature>
<dbReference type="GO" id="GO:0005576">
    <property type="term" value="C:extracellular region"/>
    <property type="evidence" value="ECO:0007669"/>
    <property type="project" value="TreeGrafter"/>
</dbReference>
<keyword evidence="6 9" id="KW-0133">Cell shape</keyword>
<name>A0A6G4A303_9BACL</name>
<dbReference type="PROSITE" id="PS52029">
    <property type="entry name" value="LD_TPASE"/>
    <property type="match status" value="1"/>
</dbReference>
<dbReference type="InterPro" id="IPR038063">
    <property type="entry name" value="Transpep_catalytic_dom"/>
</dbReference>
<evidence type="ECO:0000256" key="2">
    <source>
        <dbReference type="ARBA" id="ARBA00005992"/>
    </source>
</evidence>
<protein>
    <submittedName>
        <fullName evidence="13">L,D-transpeptidase</fullName>
    </submittedName>
</protein>
<feature type="transmembrane region" description="Helical" evidence="11">
    <location>
        <begin position="30"/>
        <end position="48"/>
    </location>
</feature>
<evidence type="ECO:0000256" key="3">
    <source>
        <dbReference type="ARBA" id="ARBA00022676"/>
    </source>
</evidence>
<sequence length="424" mass="45827">MAAALKEEMGKKTLIVQGDKKEASKSRRNLKWITLLAMLAFLAIVVSIDAVKDKLPTNIVKQEVATPVVGAMNNPSGDLKLYFADGEWGPLLQSVLTASGKETGESVIMEATKSVDGKWLEWNKEVKPVVGVVNEGRGGNTASLTHYNSQVCSCQVADSSKIVPLIESWMQDREQAIVLQSAITAYQQKTGVLPDKAEQLAKPYPDNLLPGVSPAMQEIFPQALEKLSGNKKTVDGAGIKGPQETNNQLSKAPNVPNSSQAKAAAEPLEEPLRIIIDTEKHRLALVSGKYMLRSYPVGLGGEKTPEGDFIISEKVRNPNGRSNGEFGSRGMTLSDTLYAIHGTNKPSSVGKDESHGCVRMQQEDVEELYDMVPAQTKVTIGKGVLPDFENGGGNGAGRGNPSKSFKLPLQTNDSNPNKKYKWLD</sequence>
<dbReference type="InterPro" id="IPR005490">
    <property type="entry name" value="LD_TPept_cat_dom"/>
</dbReference>
<evidence type="ECO:0000259" key="12">
    <source>
        <dbReference type="PROSITE" id="PS52029"/>
    </source>
</evidence>
<keyword evidence="11" id="KW-1133">Transmembrane helix</keyword>
<evidence type="ECO:0000256" key="1">
    <source>
        <dbReference type="ARBA" id="ARBA00004752"/>
    </source>
</evidence>
<evidence type="ECO:0000256" key="10">
    <source>
        <dbReference type="SAM" id="MobiDB-lite"/>
    </source>
</evidence>
<comment type="pathway">
    <text evidence="1 9">Cell wall biogenesis; peptidoglycan biosynthesis.</text>
</comment>
<feature type="active site" description="Proton donor/acceptor" evidence="9">
    <location>
        <position position="341"/>
    </location>
</feature>
<organism evidence="13">
    <name type="scientific">Paenibacillus sp. SYP-B3998</name>
    <dbReference type="NCBI Taxonomy" id="2678564"/>
    <lineage>
        <taxon>Bacteria</taxon>
        <taxon>Bacillati</taxon>
        <taxon>Bacillota</taxon>
        <taxon>Bacilli</taxon>
        <taxon>Bacillales</taxon>
        <taxon>Paenibacillaceae</taxon>
        <taxon>Paenibacillus</taxon>
    </lineage>
</organism>
<keyword evidence="11" id="KW-0812">Transmembrane</keyword>
<dbReference type="PANTHER" id="PTHR30582">
    <property type="entry name" value="L,D-TRANSPEPTIDASE"/>
    <property type="match status" value="1"/>
</dbReference>
<keyword evidence="11" id="KW-0472">Membrane</keyword>
<evidence type="ECO:0000256" key="7">
    <source>
        <dbReference type="ARBA" id="ARBA00022984"/>
    </source>
</evidence>
<dbReference type="SUPFAM" id="SSF141523">
    <property type="entry name" value="L,D-transpeptidase catalytic domain-like"/>
    <property type="match status" value="1"/>
</dbReference>
<feature type="active site" description="Nucleophile" evidence="9">
    <location>
        <position position="357"/>
    </location>
</feature>
<accession>A0A6G4A303</accession>
<evidence type="ECO:0000256" key="11">
    <source>
        <dbReference type="SAM" id="Phobius"/>
    </source>
</evidence>
<dbReference type="GO" id="GO:0016757">
    <property type="term" value="F:glycosyltransferase activity"/>
    <property type="evidence" value="ECO:0007669"/>
    <property type="project" value="UniProtKB-KW"/>
</dbReference>
<evidence type="ECO:0000256" key="4">
    <source>
        <dbReference type="ARBA" id="ARBA00022679"/>
    </source>
</evidence>
<evidence type="ECO:0000256" key="6">
    <source>
        <dbReference type="ARBA" id="ARBA00022960"/>
    </source>
</evidence>
<evidence type="ECO:0000256" key="8">
    <source>
        <dbReference type="ARBA" id="ARBA00023316"/>
    </source>
</evidence>
<feature type="compositionally biased region" description="Polar residues" evidence="10">
    <location>
        <begin position="243"/>
        <end position="261"/>
    </location>
</feature>